<dbReference type="InterPro" id="IPR015943">
    <property type="entry name" value="WD40/YVTN_repeat-like_dom_sf"/>
</dbReference>
<feature type="compositionally biased region" description="Basic residues" evidence="1">
    <location>
        <begin position="485"/>
        <end position="497"/>
    </location>
</feature>
<keyword evidence="4" id="KW-1185">Reference proteome</keyword>
<proteinExistence type="predicted"/>
<dbReference type="SUPFAM" id="SSF50998">
    <property type="entry name" value="Quinoprotein alcohol dehydrogenase-like"/>
    <property type="match status" value="1"/>
</dbReference>
<dbReference type="SMART" id="SM00564">
    <property type="entry name" value="PQQ"/>
    <property type="match status" value="5"/>
</dbReference>
<dbReference type="EMBL" id="JACHNU010000004">
    <property type="protein sequence ID" value="MBB4663658.1"/>
    <property type="molecule type" value="Genomic_DNA"/>
</dbReference>
<dbReference type="Gene3D" id="2.130.10.10">
    <property type="entry name" value="YVTN repeat-like/Quinoprotein amine dehydrogenase"/>
    <property type="match status" value="2"/>
</dbReference>
<organism evidence="3 4">
    <name type="scientific">Conexibacter arvalis</name>
    <dbReference type="NCBI Taxonomy" id="912552"/>
    <lineage>
        <taxon>Bacteria</taxon>
        <taxon>Bacillati</taxon>
        <taxon>Actinomycetota</taxon>
        <taxon>Thermoleophilia</taxon>
        <taxon>Solirubrobacterales</taxon>
        <taxon>Conexibacteraceae</taxon>
        <taxon>Conexibacter</taxon>
    </lineage>
</organism>
<evidence type="ECO:0000256" key="1">
    <source>
        <dbReference type="SAM" id="MobiDB-lite"/>
    </source>
</evidence>
<evidence type="ECO:0000313" key="3">
    <source>
        <dbReference type="EMBL" id="MBB4663658.1"/>
    </source>
</evidence>
<dbReference type="PANTHER" id="PTHR34512:SF30">
    <property type="entry name" value="OUTER MEMBRANE PROTEIN ASSEMBLY FACTOR BAMB"/>
    <property type="match status" value="1"/>
</dbReference>
<dbReference type="Proteomes" id="UP000585272">
    <property type="component" value="Unassembled WGS sequence"/>
</dbReference>
<evidence type="ECO:0000259" key="2">
    <source>
        <dbReference type="Pfam" id="PF13360"/>
    </source>
</evidence>
<dbReference type="Pfam" id="PF13360">
    <property type="entry name" value="PQQ_2"/>
    <property type="match status" value="1"/>
</dbReference>
<name>A0A840II83_9ACTN</name>
<dbReference type="InterPro" id="IPR018391">
    <property type="entry name" value="PQQ_b-propeller_rpt"/>
</dbReference>
<protein>
    <submittedName>
        <fullName evidence="3">Outer membrane protein assembly factor BamB</fullName>
    </submittedName>
</protein>
<dbReference type="InterPro" id="IPR002372">
    <property type="entry name" value="PQQ_rpt_dom"/>
</dbReference>
<feature type="region of interest" description="Disordered" evidence="1">
    <location>
        <begin position="472"/>
        <end position="517"/>
    </location>
</feature>
<gene>
    <name evidence="3" type="ORF">BDZ31_003253</name>
</gene>
<accession>A0A840II83</accession>
<reference evidence="3 4" key="1">
    <citation type="submission" date="2020-08" db="EMBL/GenBank/DDBJ databases">
        <title>Genomic Encyclopedia of Archaeal and Bacterial Type Strains, Phase II (KMG-II): from individual species to whole genera.</title>
        <authorList>
            <person name="Goeker M."/>
        </authorList>
    </citation>
    <scope>NUCLEOTIDE SEQUENCE [LARGE SCALE GENOMIC DNA]</scope>
    <source>
        <strain evidence="3 4">DSM 23288</strain>
    </source>
</reference>
<sequence length="517" mass="56577">MPSPKPRRRRGLLVALTVVVVLLLAGGAAAFVLLREPGDVSNPDVAFTATETTEAEQPPPPPKPTRRRLAVDTFSWPTYGLNDARTRDWSSAPDYLRPRFRRGWTYRGTALLEFPPVIRGATLFLLDDDGWLRAINKVTGGIRWRVHFGRLAAASPAIGDGHVYVVALESRTGSGGRVGAFREVDGRGVWTRELPSRAESSPLLLGRSLFFGTEDGTLYALDAKTGHTRWTYKASGAIKGSPAYANGTLYFGDYGGRVHAVRARDGRQVWSVGTSGTRFGFGSGRFYSTPAVAFGRVYLGNTDSRVYSFSAKDGKLAWATGTGGYVYAAPSVSNVRGLGPTVYAGSYDGNFYAFDARSGAKRWATGVGNRISGSSTIIGDVVYFSNLGSNDTHGLDVRTGRRVFFFPEGSFTPVVADRRAIYLVGYANMFEMLPTRTPPAWRRAQRAAKRAARLEYESAQAFARRARARKAAARRAARRAEQRRAAQRRAAARRAARRSAERRAAARRAARRSGDQR</sequence>
<dbReference type="PANTHER" id="PTHR34512">
    <property type="entry name" value="CELL SURFACE PROTEIN"/>
    <property type="match status" value="1"/>
</dbReference>
<dbReference type="RefSeq" id="WP_183343372.1">
    <property type="nucleotide sequence ID" value="NZ_JACHNU010000004.1"/>
</dbReference>
<feature type="domain" description="Pyrrolo-quinoline quinone repeat" evidence="2">
    <location>
        <begin position="175"/>
        <end position="403"/>
    </location>
</feature>
<evidence type="ECO:0000313" key="4">
    <source>
        <dbReference type="Proteomes" id="UP000585272"/>
    </source>
</evidence>
<dbReference type="AlphaFoldDB" id="A0A840II83"/>
<dbReference type="InterPro" id="IPR011047">
    <property type="entry name" value="Quinoprotein_ADH-like_sf"/>
</dbReference>
<comment type="caution">
    <text evidence="3">The sequence shown here is derived from an EMBL/GenBank/DDBJ whole genome shotgun (WGS) entry which is preliminary data.</text>
</comment>